<comment type="catalytic activity">
    <reaction evidence="6">
        <text>4 Fe(2+) + O2 + 6 H2O = 4 iron(III) oxide-hydroxide + 12 H(+)</text>
        <dbReference type="Rhea" id="RHEA:11972"/>
        <dbReference type="ChEBI" id="CHEBI:15377"/>
        <dbReference type="ChEBI" id="CHEBI:15378"/>
        <dbReference type="ChEBI" id="CHEBI:15379"/>
        <dbReference type="ChEBI" id="CHEBI:29033"/>
        <dbReference type="ChEBI" id="CHEBI:78619"/>
        <dbReference type="EC" id="1.16.3.2"/>
    </reaction>
</comment>
<organism evidence="8 9">
    <name type="scientific">Marinoscillum luteum</name>
    <dbReference type="NCBI Taxonomy" id="861051"/>
    <lineage>
        <taxon>Bacteria</taxon>
        <taxon>Pseudomonadati</taxon>
        <taxon>Bacteroidota</taxon>
        <taxon>Cytophagia</taxon>
        <taxon>Cytophagales</taxon>
        <taxon>Reichenbachiellaceae</taxon>
        <taxon>Marinoscillum</taxon>
    </lineage>
</organism>
<dbReference type="InterPro" id="IPR009078">
    <property type="entry name" value="Ferritin-like_SF"/>
</dbReference>
<evidence type="ECO:0000256" key="1">
    <source>
        <dbReference type="ARBA" id="ARBA00006950"/>
    </source>
</evidence>
<dbReference type="CDD" id="cd01055">
    <property type="entry name" value="Nonheme_Ferritin"/>
    <property type="match status" value="1"/>
</dbReference>
<dbReference type="PANTHER" id="PTHR11431">
    <property type="entry name" value="FERRITIN"/>
    <property type="match status" value="1"/>
</dbReference>
<dbReference type="EC" id="1.16.3.2" evidence="6"/>
<dbReference type="EMBL" id="JBIPKE010000014">
    <property type="protein sequence ID" value="MFH6983259.1"/>
    <property type="molecule type" value="Genomic_DNA"/>
</dbReference>
<dbReference type="InterPro" id="IPR001519">
    <property type="entry name" value="Ferritin"/>
</dbReference>
<name>A0ABW7N944_9BACT</name>
<accession>A0ABW7N944</accession>
<dbReference type="InterPro" id="IPR009040">
    <property type="entry name" value="Ferritin-like_diiron"/>
</dbReference>
<evidence type="ECO:0000259" key="7">
    <source>
        <dbReference type="PROSITE" id="PS50905"/>
    </source>
</evidence>
<evidence type="ECO:0000313" key="9">
    <source>
        <dbReference type="Proteomes" id="UP001610063"/>
    </source>
</evidence>
<comment type="caution">
    <text evidence="8">The sequence shown here is derived from an EMBL/GenBank/DDBJ whole genome shotgun (WGS) entry which is preliminary data.</text>
</comment>
<proteinExistence type="inferred from homology"/>
<dbReference type="InterPro" id="IPR041719">
    <property type="entry name" value="Ferritin_prok"/>
</dbReference>
<comment type="similarity">
    <text evidence="1 6">Belongs to the ferritin family. Prokaryotic subfamily.</text>
</comment>
<evidence type="ECO:0000313" key="8">
    <source>
        <dbReference type="EMBL" id="MFH6983259.1"/>
    </source>
</evidence>
<evidence type="ECO:0000256" key="4">
    <source>
        <dbReference type="ARBA" id="ARBA00023002"/>
    </source>
</evidence>
<evidence type="ECO:0000256" key="5">
    <source>
        <dbReference type="ARBA" id="ARBA00023004"/>
    </source>
</evidence>
<dbReference type="SUPFAM" id="SSF47240">
    <property type="entry name" value="Ferritin-like"/>
    <property type="match status" value="1"/>
</dbReference>
<comment type="subcellular location">
    <subcellularLocation>
        <location evidence="6">Cytoplasm</location>
    </subcellularLocation>
</comment>
<feature type="domain" description="Ferritin-like diiron" evidence="7">
    <location>
        <begin position="9"/>
        <end position="154"/>
    </location>
</feature>
<gene>
    <name evidence="8" type="ORF">ACHKAR_07415</name>
</gene>
<evidence type="ECO:0000256" key="3">
    <source>
        <dbReference type="ARBA" id="ARBA00022723"/>
    </source>
</evidence>
<comment type="function">
    <text evidence="6">Iron-storage protein.</text>
</comment>
<keyword evidence="4" id="KW-0560">Oxidoreductase</keyword>
<sequence length="176" mass="20430">MKDILRRHSVLKEDIVNTINKQIKMEAQSSAAYLAMAAWCDTRGYDNCAAHFFKQSDEERKHQMKFFRYLTDMECDAISPSVGESQHEFASLRSVFETALEMEIAVTDSIHDMVRVCRKEGDIATEEFLRWFVQEQIEEEFVARRTLELFDVLGEDKIALGMIEERVLTIEYSAEG</sequence>
<keyword evidence="3 6" id="KW-0479">Metal-binding</keyword>
<keyword evidence="9" id="KW-1185">Reference proteome</keyword>
<keyword evidence="6" id="KW-0963">Cytoplasm</keyword>
<dbReference type="InterPro" id="IPR012347">
    <property type="entry name" value="Ferritin-like"/>
</dbReference>
<keyword evidence="5 6" id="KW-0408">Iron</keyword>
<protein>
    <recommendedName>
        <fullName evidence="6">Ferritin</fullName>
        <ecNumber evidence="6">1.16.3.2</ecNumber>
    </recommendedName>
</protein>
<dbReference type="PROSITE" id="PS50905">
    <property type="entry name" value="FERRITIN_LIKE"/>
    <property type="match status" value="1"/>
</dbReference>
<keyword evidence="2 6" id="KW-0409">Iron storage</keyword>
<dbReference type="Gene3D" id="1.20.1260.10">
    <property type="match status" value="1"/>
</dbReference>
<dbReference type="RefSeq" id="WP_159585358.1">
    <property type="nucleotide sequence ID" value="NZ_JBIPKE010000014.1"/>
</dbReference>
<reference evidence="8 9" key="1">
    <citation type="journal article" date="2013" name="Int. J. Syst. Evol. Microbiol.">
        <title>Marinoscillum luteum sp. nov., isolated from marine sediment.</title>
        <authorList>
            <person name="Cha I.T."/>
            <person name="Park S.J."/>
            <person name="Kim S.J."/>
            <person name="Kim J.G."/>
            <person name="Jung M.Y."/>
            <person name="Shin K.S."/>
            <person name="Kwon K.K."/>
            <person name="Yang S.H."/>
            <person name="Seo Y.S."/>
            <person name="Rhee S.K."/>
        </authorList>
    </citation>
    <scope>NUCLEOTIDE SEQUENCE [LARGE SCALE GENOMIC DNA]</scope>
    <source>
        <strain evidence="8 9">KCTC 23939</strain>
    </source>
</reference>
<evidence type="ECO:0000256" key="6">
    <source>
        <dbReference type="RuleBase" id="RU361145"/>
    </source>
</evidence>
<dbReference type="PANTHER" id="PTHR11431:SF127">
    <property type="entry name" value="BACTERIAL NON-HEME FERRITIN"/>
    <property type="match status" value="1"/>
</dbReference>
<dbReference type="Proteomes" id="UP001610063">
    <property type="component" value="Unassembled WGS sequence"/>
</dbReference>
<dbReference type="InterPro" id="IPR008331">
    <property type="entry name" value="Ferritin_DPS_dom"/>
</dbReference>
<evidence type="ECO:0000256" key="2">
    <source>
        <dbReference type="ARBA" id="ARBA00022434"/>
    </source>
</evidence>
<dbReference type="Pfam" id="PF00210">
    <property type="entry name" value="Ferritin"/>
    <property type="match status" value="1"/>
</dbReference>